<dbReference type="GO" id="GO:0016746">
    <property type="term" value="F:acyltransferase activity"/>
    <property type="evidence" value="ECO:0007669"/>
    <property type="project" value="UniProtKB-KW"/>
</dbReference>
<evidence type="ECO:0000256" key="2">
    <source>
        <dbReference type="ARBA" id="ARBA00022679"/>
    </source>
</evidence>
<keyword evidence="2" id="KW-0808">Transferase</keyword>
<proteinExistence type="inferred from homology"/>
<evidence type="ECO:0000313" key="6">
    <source>
        <dbReference type="EMBL" id="KAJ8991471.1"/>
    </source>
</evidence>
<evidence type="ECO:0000256" key="1">
    <source>
        <dbReference type="ARBA" id="ARBA00010982"/>
    </source>
</evidence>
<evidence type="ECO:0000256" key="4">
    <source>
        <dbReference type="SAM" id="MobiDB-lite"/>
    </source>
</evidence>
<dbReference type="Gene3D" id="2.40.50.840">
    <property type="match status" value="1"/>
</dbReference>
<name>A0AAN6IYB7_EXODE</name>
<evidence type="ECO:0000259" key="5">
    <source>
        <dbReference type="Pfam" id="PF18313"/>
    </source>
</evidence>
<accession>A0AAN6IYB7</accession>
<sequence length="583" mass="63502">MACTHTPIIIGVGDCINRSLSVSDAHEPLTLILSAIDTALKDTGLPSPKRSQLQSSIDSIDVVRTWTWPYDDLPGDVSRRLGVDARHKFYSDHGGNKPAKLFDEAARRISKGQTKVAIVTGGEALASLSACVAAKKMPPPGWTKTKESVHSVFSATTRDRGKNLGATYNIGAPIQIYPLFENGFRAHRGQSIAENHDESAQLYAEFAKVAERNPLAWSYGKPAKTKDEIATVTERNRMICFPYPLLMNAFNTINLAGACILTSTEYAEELGVPKAKWIYALGGAGTQDSDHFWDRPNYHSSPAIERSLDAGLAACGLTKDDIDLFDFYSCFPIVPKLAAAHLGLPILNSKKPLTLLGGLTSFGGAGNNYSMHAITEMTRHLRAGKGRYGLILANGGWMTYEHVLCLSTMRRRTGDGLSYPPDPPLPEYVTDVPVPAVDGKVAREQEAMIETYTVDYDRHNSPQLGHIVARLRSTSTSVNNKASSIHAYTANTNTNNRLSTSEKTVESFQGPRILANHADAATLARLASWTDEKVGMVGIVRFDEQTGRNLFSLPTEQPSDSPSASVKLLPQRLRQGYGQGSKL</sequence>
<dbReference type="Gene3D" id="3.40.47.10">
    <property type="match status" value="1"/>
</dbReference>
<keyword evidence="3" id="KW-0012">Acyltransferase</keyword>
<dbReference type="SUPFAM" id="SSF53901">
    <property type="entry name" value="Thiolase-like"/>
    <property type="match status" value="1"/>
</dbReference>
<feature type="domain" description="Thiolase-like protein type 1 additional C-terminal" evidence="5">
    <location>
        <begin position="424"/>
        <end position="545"/>
    </location>
</feature>
<dbReference type="Proteomes" id="UP001161757">
    <property type="component" value="Unassembled WGS sequence"/>
</dbReference>
<gene>
    <name evidence="6" type="ORF">HRR80_004803</name>
</gene>
<organism evidence="6 7">
    <name type="scientific">Exophiala dermatitidis</name>
    <name type="common">Black yeast-like fungus</name>
    <name type="synonym">Wangiella dermatitidis</name>
    <dbReference type="NCBI Taxonomy" id="5970"/>
    <lineage>
        <taxon>Eukaryota</taxon>
        <taxon>Fungi</taxon>
        <taxon>Dikarya</taxon>
        <taxon>Ascomycota</taxon>
        <taxon>Pezizomycotina</taxon>
        <taxon>Eurotiomycetes</taxon>
        <taxon>Chaetothyriomycetidae</taxon>
        <taxon>Chaetothyriales</taxon>
        <taxon>Herpotrichiellaceae</taxon>
        <taxon>Exophiala</taxon>
    </lineage>
</organism>
<dbReference type="PANTHER" id="PTHR18919:SF139">
    <property type="entry name" value="THIOLASE-LIKE PROTEIN TYPE 1 ADDITIONAL C-TERMINAL DOMAIN-CONTAINING PROTEIN"/>
    <property type="match status" value="1"/>
</dbReference>
<comment type="similarity">
    <text evidence="1">Belongs to the thiolase-like superfamily. Thiolase family.</text>
</comment>
<dbReference type="PANTHER" id="PTHR18919">
    <property type="entry name" value="ACETYL-COA C-ACYLTRANSFERASE"/>
    <property type="match status" value="1"/>
</dbReference>
<dbReference type="InterPro" id="IPR040771">
    <property type="entry name" value="TLP1_add_C"/>
</dbReference>
<feature type="compositionally biased region" description="Polar residues" evidence="4">
    <location>
        <begin position="553"/>
        <end position="564"/>
    </location>
</feature>
<dbReference type="InterPro" id="IPR016039">
    <property type="entry name" value="Thiolase-like"/>
</dbReference>
<dbReference type="AlphaFoldDB" id="A0AAN6IYB7"/>
<evidence type="ECO:0000256" key="3">
    <source>
        <dbReference type="ARBA" id="ARBA00023315"/>
    </source>
</evidence>
<dbReference type="EMBL" id="JAJGCB010000008">
    <property type="protein sequence ID" value="KAJ8991471.1"/>
    <property type="molecule type" value="Genomic_DNA"/>
</dbReference>
<evidence type="ECO:0000313" key="7">
    <source>
        <dbReference type="Proteomes" id="UP001161757"/>
    </source>
</evidence>
<feature type="region of interest" description="Disordered" evidence="4">
    <location>
        <begin position="553"/>
        <end position="583"/>
    </location>
</feature>
<dbReference type="Pfam" id="PF18313">
    <property type="entry name" value="TLP1_add_C"/>
    <property type="match status" value="1"/>
</dbReference>
<protein>
    <recommendedName>
        <fullName evidence="5">Thiolase-like protein type 1 additional C-terminal domain-containing protein</fullName>
    </recommendedName>
</protein>
<reference evidence="6" key="1">
    <citation type="submission" date="2023-01" db="EMBL/GenBank/DDBJ databases">
        <title>Exophiala dermititidis isolated from Cystic Fibrosis Patient.</title>
        <authorList>
            <person name="Kurbessoian T."/>
            <person name="Crocker A."/>
            <person name="Murante D."/>
            <person name="Hogan D.A."/>
            <person name="Stajich J.E."/>
        </authorList>
    </citation>
    <scope>NUCLEOTIDE SEQUENCE</scope>
    <source>
        <strain evidence="6">Ex8</strain>
    </source>
</reference>
<comment type="caution">
    <text evidence="6">The sequence shown here is derived from an EMBL/GenBank/DDBJ whole genome shotgun (WGS) entry which is preliminary data.</text>
</comment>